<proteinExistence type="predicted"/>
<evidence type="ECO:0000259" key="1">
    <source>
        <dbReference type="Pfam" id="PF00462"/>
    </source>
</evidence>
<sequence length="86" mass="9686">MDRVVIYSRDNCAYCAYAKNLLESKGIDYMELKLGVDFSRETLVENYPTAKTFPVITVDGFYIGGYSQLAERINSTASENAQLLTE</sequence>
<organism evidence="2">
    <name type="scientific">uncultured Caudovirales phage</name>
    <dbReference type="NCBI Taxonomy" id="2100421"/>
    <lineage>
        <taxon>Viruses</taxon>
        <taxon>Duplodnaviria</taxon>
        <taxon>Heunggongvirae</taxon>
        <taxon>Uroviricota</taxon>
        <taxon>Caudoviricetes</taxon>
        <taxon>Peduoviridae</taxon>
        <taxon>Maltschvirus</taxon>
        <taxon>Maltschvirus maltsch</taxon>
    </lineage>
</organism>
<dbReference type="Pfam" id="PF00462">
    <property type="entry name" value="Glutaredoxin"/>
    <property type="match status" value="1"/>
</dbReference>
<name>A0A6J5LF58_9CAUD</name>
<dbReference type="InterPro" id="IPR002109">
    <property type="entry name" value="Glutaredoxin"/>
</dbReference>
<dbReference type="EMBL" id="LR796247">
    <property type="protein sequence ID" value="CAB4131580.1"/>
    <property type="molecule type" value="Genomic_DNA"/>
</dbReference>
<gene>
    <name evidence="2" type="ORF">UFOVP132_157</name>
</gene>
<dbReference type="SUPFAM" id="SSF52833">
    <property type="entry name" value="Thioredoxin-like"/>
    <property type="match status" value="1"/>
</dbReference>
<dbReference type="Gene3D" id="3.40.30.10">
    <property type="entry name" value="Glutaredoxin"/>
    <property type="match status" value="1"/>
</dbReference>
<dbReference type="InterPro" id="IPR036249">
    <property type="entry name" value="Thioredoxin-like_sf"/>
</dbReference>
<feature type="domain" description="Glutaredoxin" evidence="1">
    <location>
        <begin position="4"/>
        <end position="63"/>
    </location>
</feature>
<dbReference type="PROSITE" id="PS51354">
    <property type="entry name" value="GLUTAREDOXIN_2"/>
    <property type="match status" value="1"/>
</dbReference>
<protein>
    <submittedName>
        <fullName evidence="2">GrxC Glutaredoxin and related proteins</fullName>
    </submittedName>
</protein>
<accession>A0A6J5LF58</accession>
<evidence type="ECO:0000313" key="2">
    <source>
        <dbReference type="EMBL" id="CAB4131580.1"/>
    </source>
</evidence>
<reference evidence="2" key="1">
    <citation type="submission" date="2020-04" db="EMBL/GenBank/DDBJ databases">
        <authorList>
            <person name="Chiriac C."/>
            <person name="Salcher M."/>
            <person name="Ghai R."/>
            <person name="Kavagutti S V."/>
        </authorList>
    </citation>
    <scope>NUCLEOTIDE SEQUENCE</scope>
</reference>